<dbReference type="Proteomes" id="UP000499080">
    <property type="component" value="Unassembled WGS sequence"/>
</dbReference>
<sequence length="259" mass="29857">MTIRKYLDFSGSGNKNSFWNYVRLSALNIQGAFDQLQYNSIRNSLDEIKFPSHTIETLKDILNHRKLNIQTVQGPVSWSQRQGCAKGSCTGPVFWNLAANEITSEEWQPEVYLQAFADDFIFVISEPTGAKLKATAQVALTKFQHWTDKYQLKVSTEKFTTIPIRRLENGLRVKWDNQIIKRPTSLKYLGVIIDNKLNWADHLFNMKTKLIHIHQRIAGTNWGLNKDLSRRLYKTLADRMILHGAAAWPIHYQPDNPGN</sequence>
<reference evidence="2 3" key="1">
    <citation type="journal article" date="2019" name="Sci. Rep.">
        <title>Orb-weaving spider Araneus ventricosus genome elucidates the spidroin gene catalogue.</title>
        <authorList>
            <person name="Kono N."/>
            <person name="Nakamura H."/>
            <person name="Ohtoshi R."/>
            <person name="Moran D.A.P."/>
            <person name="Shinohara A."/>
            <person name="Yoshida Y."/>
            <person name="Fujiwara M."/>
            <person name="Mori M."/>
            <person name="Tomita M."/>
            <person name="Arakawa K."/>
        </authorList>
    </citation>
    <scope>NUCLEOTIDE SEQUENCE [LARGE SCALE GENOMIC DNA]</scope>
</reference>
<dbReference type="OrthoDB" id="6764170at2759"/>
<dbReference type="PROSITE" id="PS50878">
    <property type="entry name" value="RT_POL"/>
    <property type="match status" value="1"/>
</dbReference>
<proteinExistence type="predicted"/>
<dbReference type="InterPro" id="IPR000477">
    <property type="entry name" value="RT_dom"/>
</dbReference>
<dbReference type="AlphaFoldDB" id="A0A4Y2DV93"/>
<accession>A0A4Y2DV93</accession>
<keyword evidence="3" id="KW-1185">Reference proteome</keyword>
<gene>
    <name evidence="2" type="ORF">AVEN_108252_1</name>
</gene>
<evidence type="ECO:0000313" key="3">
    <source>
        <dbReference type="Proteomes" id="UP000499080"/>
    </source>
</evidence>
<organism evidence="2 3">
    <name type="scientific">Araneus ventricosus</name>
    <name type="common">Orbweaver spider</name>
    <name type="synonym">Epeira ventricosa</name>
    <dbReference type="NCBI Taxonomy" id="182803"/>
    <lineage>
        <taxon>Eukaryota</taxon>
        <taxon>Metazoa</taxon>
        <taxon>Ecdysozoa</taxon>
        <taxon>Arthropoda</taxon>
        <taxon>Chelicerata</taxon>
        <taxon>Arachnida</taxon>
        <taxon>Araneae</taxon>
        <taxon>Araneomorphae</taxon>
        <taxon>Entelegynae</taxon>
        <taxon>Araneoidea</taxon>
        <taxon>Araneidae</taxon>
        <taxon>Araneus</taxon>
    </lineage>
</organism>
<protein>
    <recommendedName>
        <fullName evidence="1">Reverse transcriptase domain-containing protein</fullName>
    </recommendedName>
</protein>
<evidence type="ECO:0000259" key="1">
    <source>
        <dbReference type="PROSITE" id="PS50878"/>
    </source>
</evidence>
<dbReference type="Pfam" id="PF00078">
    <property type="entry name" value="RVT_1"/>
    <property type="match status" value="1"/>
</dbReference>
<feature type="domain" description="Reverse transcriptase" evidence="1">
    <location>
        <begin position="1"/>
        <end position="193"/>
    </location>
</feature>
<comment type="caution">
    <text evidence="2">The sequence shown here is derived from an EMBL/GenBank/DDBJ whole genome shotgun (WGS) entry which is preliminary data.</text>
</comment>
<dbReference type="EMBL" id="BGPR01000448">
    <property type="protein sequence ID" value="GBM20802.1"/>
    <property type="molecule type" value="Genomic_DNA"/>
</dbReference>
<evidence type="ECO:0000313" key="2">
    <source>
        <dbReference type="EMBL" id="GBM20802.1"/>
    </source>
</evidence>
<dbReference type="PANTHER" id="PTHR33332">
    <property type="entry name" value="REVERSE TRANSCRIPTASE DOMAIN-CONTAINING PROTEIN"/>
    <property type="match status" value="1"/>
</dbReference>
<name>A0A4Y2DV93_ARAVE</name>